<proteinExistence type="predicted"/>
<evidence type="ECO:0000256" key="4">
    <source>
        <dbReference type="ARBA" id="ARBA00022840"/>
    </source>
</evidence>
<keyword evidence="2" id="KW-0378">Hydrolase</keyword>
<protein>
    <submittedName>
        <fullName evidence="7">DNA helicase IV</fullName>
    </submittedName>
</protein>
<keyword evidence="3 7" id="KW-0347">Helicase</keyword>
<dbReference type="Proteomes" id="UP000569329">
    <property type="component" value="Unassembled WGS sequence"/>
</dbReference>
<dbReference type="InterPro" id="IPR027417">
    <property type="entry name" value="P-loop_NTPase"/>
</dbReference>
<evidence type="ECO:0000313" key="7">
    <source>
        <dbReference type="EMBL" id="MBA8825024.1"/>
    </source>
</evidence>
<gene>
    <name evidence="7" type="ORF">FHX42_002371</name>
</gene>
<evidence type="ECO:0000313" key="8">
    <source>
        <dbReference type="Proteomes" id="UP000569329"/>
    </source>
</evidence>
<organism evidence="7 8">
    <name type="scientific">Halosaccharopolyspora lacisalsi</name>
    <dbReference type="NCBI Taxonomy" id="1000566"/>
    <lineage>
        <taxon>Bacteria</taxon>
        <taxon>Bacillati</taxon>
        <taxon>Actinomycetota</taxon>
        <taxon>Actinomycetes</taxon>
        <taxon>Pseudonocardiales</taxon>
        <taxon>Pseudonocardiaceae</taxon>
        <taxon>Halosaccharopolyspora</taxon>
    </lineage>
</organism>
<dbReference type="GO" id="GO:0005524">
    <property type="term" value="F:ATP binding"/>
    <property type="evidence" value="ECO:0007669"/>
    <property type="project" value="UniProtKB-KW"/>
</dbReference>
<evidence type="ECO:0000259" key="6">
    <source>
        <dbReference type="Pfam" id="PF00580"/>
    </source>
</evidence>
<feature type="domain" description="UvrD-like helicase ATP-binding" evidence="6">
    <location>
        <begin position="38"/>
        <end position="77"/>
    </location>
</feature>
<keyword evidence="8" id="KW-1185">Reference proteome</keyword>
<evidence type="ECO:0000256" key="2">
    <source>
        <dbReference type="ARBA" id="ARBA00022801"/>
    </source>
</evidence>
<dbReference type="Gene3D" id="3.40.50.300">
    <property type="entry name" value="P-loop containing nucleotide triphosphate hydrolases"/>
    <property type="match status" value="1"/>
</dbReference>
<accession>A0A839DU55</accession>
<dbReference type="AlphaFoldDB" id="A0A839DU55"/>
<dbReference type="InterPro" id="IPR014016">
    <property type="entry name" value="UvrD-like_ATP-bd"/>
</dbReference>
<feature type="region of interest" description="Disordered" evidence="5">
    <location>
        <begin position="359"/>
        <end position="410"/>
    </location>
</feature>
<feature type="compositionally biased region" description="Polar residues" evidence="5">
    <location>
        <begin position="375"/>
        <end position="401"/>
    </location>
</feature>
<dbReference type="RefSeq" id="WP_328796049.1">
    <property type="nucleotide sequence ID" value="NZ_JACGWZ010000002.1"/>
</dbReference>
<dbReference type="SUPFAM" id="SSF52540">
    <property type="entry name" value="P-loop containing nucleoside triphosphate hydrolases"/>
    <property type="match status" value="1"/>
</dbReference>
<evidence type="ECO:0000256" key="5">
    <source>
        <dbReference type="SAM" id="MobiDB-lite"/>
    </source>
</evidence>
<comment type="caution">
    <text evidence="7">The sequence shown here is derived from an EMBL/GenBank/DDBJ whole genome shotgun (WGS) entry which is preliminary data.</text>
</comment>
<sequence length="410" mass="44784">MLDADGAEESQGADAALLAALNAPREGTMRDIVATIRAEQDEIIRLDHDGVLVIEGGPGTGKTAVALHRVAYLLYAHRDRLARRGVLVIGPNAGFLDHVGDVVPSLGETSVVLAAPGDLFPGVRTAVEDEPRTKRVKGDLGMVDVLAAAVADRQEVPENAIPIDLDDVEITVDARIAASARRRARETGLLHNDAREVFRERLIEELVTRAVHEIGRGWLGRDDTEIRAEIAADARVELKTSSQVSDVVDRLWPHLTPQRLLVELFTSHARIETAATSLDERDRGALYQREGDAWTVSDVPLLDEAVEWLGRDRGAEERAERERRERVEYAEGVLDALDTDEELDGEVLRAVDLVDAETLSGRNTGRDRRAPPSARPTTASGPTATWSWTRPRSSPRWTGGSSCVAARASR</sequence>
<dbReference type="GO" id="GO:0004386">
    <property type="term" value="F:helicase activity"/>
    <property type="evidence" value="ECO:0007669"/>
    <property type="project" value="UniProtKB-KW"/>
</dbReference>
<dbReference type="EMBL" id="JACGWZ010000002">
    <property type="protein sequence ID" value="MBA8825024.1"/>
    <property type="molecule type" value="Genomic_DNA"/>
</dbReference>
<name>A0A839DU55_9PSEU</name>
<keyword evidence="4" id="KW-0067">ATP-binding</keyword>
<dbReference type="Pfam" id="PF00580">
    <property type="entry name" value="UvrD-helicase"/>
    <property type="match status" value="1"/>
</dbReference>
<keyword evidence="1" id="KW-0547">Nucleotide-binding</keyword>
<evidence type="ECO:0000256" key="1">
    <source>
        <dbReference type="ARBA" id="ARBA00022741"/>
    </source>
</evidence>
<reference evidence="7 8" key="1">
    <citation type="submission" date="2020-07" db="EMBL/GenBank/DDBJ databases">
        <title>Sequencing the genomes of 1000 actinobacteria strains.</title>
        <authorList>
            <person name="Klenk H.-P."/>
        </authorList>
    </citation>
    <scope>NUCLEOTIDE SEQUENCE [LARGE SCALE GENOMIC DNA]</scope>
    <source>
        <strain evidence="7 8">DSM 45975</strain>
    </source>
</reference>
<evidence type="ECO:0000256" key="3">
    <source>
        <dbReference type="ARBA" id="ARBA00022806"/>
    </source>
</evidence>
<dbReference type="GO" id="GO:0016787">
    <property type="term" value="F:hydrolase activity"/>
    <property type="evidence" value="ECO:0007669"/>
    <property type="project" value="UniProtKB-KW"/>
</dbReference>